<evidence type="ECO:0000256" key="5">
    <source>
        <dbReference type="ARBA" id="ARBA00022801"/>
    </source>
</evidence>
<protein>
    <recommendedName>
        <fullName evidence="6">Epoxide hydrolase</fullName>
        <ecNumber evidence="6">3.3.2.9</ecNumber>
    </recommendedName>
</protein>
<evidence type="ECO:0000256" key="6">
    <source>
        <dbReference type="PIRNR" id="PIRNR001112"/>
    </source>
</evidence>
<dbReference type="OrthoDB" id="7130006at2759"/>
<keyword evidence="4 6" id="KW-0058">Aromatic hydrocarbons catabolism</keyword>
<feature type="active site" description="Proton acceptor" evidence="7">
    <location>
        <position position="428"/>
    </location>
</feature>
<keyword evidence="5 6" id="KW-0378">Hydrolase</keyword>
<feature type="active site" description="Nucleophile" evidence="7">
    <location>
        <position position="222"/>
    </location>
</feature>
<feature type="signal peptide" evidence="8">
    <location>
        <begin position="1"/>
        <end position="19"/>
    </location>
</feature>
<reference evidence="10" key="1">
    <citation type="submission" date="2021-12" db="EMBL/GenBank/DDBJ databases">
        <authorList>
            <person name="King R."/>
        </authorList>
    </citation>
    <scope>NUCLEOTIDE SEQUENCE</scope>
</reference>
<dbReference type="GO" id="GO:0097176">
    <property type="term" value="P:epoxide metabolic process"/>
    <property type="evidence" value="ECO:0007669"/>
    <property type="project" value="TreeGrafter"/>
</dbReference>
<feature type="domain" description="Epoxide hydrolase N-terminal" evidence="9">
    <location>
        <begin position="47"/>
        <end position="156"/>
    </location>
</feature>
<evidence type="ECO:0000256" key="2">
    <source>
        <dbReference type="ARBA" id="ARBA00004111"/>
    </source>
</evidence>
<dbReference type="PIRSF" id="PIRSF001112">
    <property type="entry name" value="Epoxide_hydrolase"/>
    <property type="match status" value="1"/>
</dbReference>
<dbReference type="AlphaFoldDB" id="A0A9P0BXD4"/>
<comment type="subcellular location">
    <subcellularLocation>
        <location evidence="6">Endoplasmic reticulum membrane</location>
    </subcellularLocation>
    <subcellularLocation>
        <location evidence="2">Microsome membrane</location>
        <topology evidence="2">Single-pass membrane protein</topology>
    </subcellularLocation>
</comment>
<dbReference type="InterPro" id="IPR016292">
    <property type="entry name" value="Epoxide_hydrolase"/>
</dbReference>
<evidence type="ECO:0000256" key="3">
    <source>
        <dbReference type="ARBA" id="ARBA00010088"/>
    </source>
</evidence>
<evidence type="ECO:0000313" key="11">
    <source>
        <dbReference type="Proteomes" id="UP001154114"/>
    </source>
</evidence>
<dbReference type="PANTHER" id="PTHR21661:SF35">
    <property type="entry name" value="EPOXIDE HYDROLASE"/>
    <property type="match status" value="1"/>
</dbReference>
<evidence type="ECO:0000256" key="1">
    <source>
        <dbReference type="ARBA" id="ARBA00000221"/>
    </source>
</evidence>
<dbReference type="Pfam" id="PF06441">
    <property type="entry name" value="EHN"/>
    <property type="match status" value="1"/>
</dbReference>
<dbReference type="Proteomes" id="UP001154114">
    <property type="component" value="Chromosome 25"/>
</dbReference>
<keyword evidence="6" id="KW-0256">Endoplasmic reticulum</keyword>
<comment type="function">
    <text evidence="6">Catalyzes juvenile hormone hydrolysis.</text>
</comment>
<dbReference type="InterPro" id="IPR000639">
    <property type="entry name" value="Epox_hydrolase-like"/>
</dbReference>
<gene>
    <name evidence="10" type="ORF">CINC_LOCUS8222</name>
</gene>
<evidence type="ECO:0000256" key="8">
    <source>
        <dbReference type="SAM" id="SignalP"/>
    </source>
</evidence>
<sequence length="462" mass="52467">MRGVTQVLVLCTVMVAIQAAMIESNIPLPDENAWWGPGEAKEVDTSIRSFKVRFQKKMIKDLRYRLKNHRPFTTPLIDSGFNYGFNSATLEDWASYWSNSYNFTERESYLNLYPHFKTNIQGLDIHFIRVRPVVPEGVPVFPILMLHGWPSTPLEFYKVIPLLSEYSEERDFALELIIPSLPGFGFSDATSKQGLGATEMSVIFRNLMHRLGFEKFYIHGGDWGAYICYSLASLFPDEVIGYFTNYGISLSPASWITWFLGSLGEGAQNLVVQKELAGRLYPATTLLKELMIKTGYLHIQATKPDTIGVGMGDSPIGLLAYILQFVSMAVRNANIDKEDGGLLDHYSRDELLDNLMIYWSQNNFNTACRIYAETLNMRNVNNGWFSLNTPVPVSLIQADNELLYMSTPMLQHIYTNIVQNKAIEGAGHFLASEVPEVFSKALLESIDLFRDWHRKNACKEEL</sequence>
<dbReference type="SUPFAM" id="SSF53474">
    <property type="entry name" value="alpha/beta-Hydrolases"/>
    <property type="match status" value="1"/>
</dbReference>
<dbReference type="PANTHER" id="PTHR21661">
    <property type="entry name" value="EPOXIDE HYDROLASE 1-RELATED"/>
    <property type="match status" value="1"/>
</dbReference>
<comment type="catalytic activity">
    <reaction evidence="6">
        <text>cis-stilbene oxide + H2O = (1R,2R)-hydrobenzoin</text>
        <dbReference type="Rhea" id="RHEA:23900"/>
        <dbReference type="ChEBI" id="CHEBI:15377"/>
        <dbReference type="ChEBI" id="CHEBI:50004"/>
        <dbReference type="ChEBI" id="CHEBI:50014"/>
        <dbReference type="EC" id="3.3.2.9"/>
    </reaction>
</comment>
<feature type="active site" description="Proton donor" evidence="7">
    <location>
        <position position="371"/>
    </location>
</feature>
<dbReference type="InterPro" id="IPR029058">
    <property type="entry name" value="AB_hydrolase_fold"/>
</dbReference>
<keyword evidence="6" id="KW-0472">Membrane</keyword>
<keyword evidence="8" id="KW-0732">Signal</keyword>
<dbReference type="Gene3D" id="3.40.50.1820">
    <property type="entry name" value="alpha/beta hydrolase"/>
    <property type="match status" value="1"/>
</dbReference>
<organism evidence="10 11">
    <name type="scientific">Chrysodeixis includens</name>
    <name type="common">Soybean looper</name>
    <name type="synonym">Pseudoplusia includens</name>
    <dbReference type="NCBI Taxonomy" id="689277"/>
    <lineage>
        <taxon>Eukaryota</taxon>
        <taxon>Metazoa</taxon>
        <taxon>Ecdysozoa</taxon>
        <taxon>Arthropoda</taxon>
        <taxon>Hexapoda</taxon>
        <taxon>Insecta</taxon>
        <taxon>Pterygota</taxon>
        <taxon>Neoptera</taxon>
        <taxon>Endopterygota</taxon>
        <taxon>Lepidoptera</taxon>
        <taxon>Glossata</taxon>
        <taxon>Ditrysia</taxon>
        <taxon>Noctuoidea</taxon>
        <taxon>Noctuidae</taxon>
        <taxon>Plusiinae</taxon>
        <taxon>Chrysodeixis</taxon>
    </lineage>
</organism>
<dbReference type="InterPro" id="IPR010497">
    <property type="entry name" value="Epoxide_hydro_N"/>
</dbReference>
<proteinExistence type="inferred from homology"/>
<evidence type="ECO:0000256" key="7">
    <source>
        <dbReference type="PIRSR" id="PIRSR001112-1"/>
    </source>
</evidence>
<evidence type="ECO:0000313" key="10">
    <source>
        <dbReference type="EMBL" id="CAH0598398.1"/>
    </source>
</evidence>
<name>A0A9P0BXD4_CHRIL</name>
<dbReference type="PRINTS" id="PR00412">
    <property type="entry name" value="EPOXHYDRLASE"/>
</dbReference>
<evidence type="ECO:0000256" key="4">
    <source>
        <dbReference type="ARBA" id="ARBA00022797"/>
    </source>
</evidence>
<dbReference type="EMBL" id="LR824028">
    <property type="protein sequence ID" value="CAH0598398.1"/>
    <property type="molecule type" value="Genomic_DNA"/>
</dbReference>
<dbReference type="EC" id="3.3.2.9" evidence="6"/>
<comment type="similarity">
    <text evidence="3 6">Belongs to the peptidase S33 family.</text>
</comment>
<accession>A0A9P0BXD4</accession>
<feature type="chain" id="PRO_5040511440" description="Epoxide hydrolase" evidence="8">
    <location>
        <begin position="20"/>
        <end position="462"/>
    </location>
</feature>
<dbReference type="GO" id="GO:0033961">
    <property type="term" value="F:cis-stilbene-oxide hydrolase activity"/>
    <property type="evidence" value="ECO:0007669"/>
    <property type="project" value="UniProtKB-UniRule"/>
</dbReference>
<comment type="catalytic activity">
    <reaction evidence="1 6">
        <text>1-(4-methoxyphenyl)-N-methyl-N-[(3-methyloxetan-3-yl)methyl]methanamine + H2O = 2-{[(4-methoxybenzyl)(methyl)amino]methyl}-2-methylpropane-1,3-diol</text>
        <dbReference type="Rhea" id="RHEA:55764"/>
        <dbReference type="ChEBI" id="CHEBI:15377"/>
        <dbReference type="ChEBI" id="CHEBI:139161"/>
        <dbReference type="ChEBI" id="CHEBI:139164"/>
        <dbReference type="EC" id="3.3.2.9"/>
    </reaction>
</comment>
<evidence type="ECO:0000259" key="9">
    <source>
        <dbReference type="Pfam" id="PF06441"/>
    </source>
</evidence>
<dbReference type="GO" id="GO:0005789">
    <property type="term" value="C:endoplasmic reticulum membrane"/>
    <property type="evidence" value="ECO:0007669"/>
    <property type="project" value="UniProtKB-SubCell"/>
</dbReference>
<keyword evidence="11" id="KW-1185">Reference proteome</keyword>